<dbReference type="GeneID" id="30021502"/>
<dbReference type="STRING" id="1081104.A0A167V3Z9"/>
<sequence>MARGFDPDSAFDVAKLQAQRALSWLQGPGLRAATAVTLAAVHQEAPQLAACAGGYLDRHSAMG</sequence>
<keyword evidence="2" id="KW-1185">Reference proteome</keyword>
<proteinExistence type="predicted"/>
<dbReference type="AlphaFoldDB" id="A0A167V3Z9"/>
<accession>A0A167V3Z9</accession>
<organism evidence="1 2">
    <name type="scientific">Cordyceps fumosorosea (strain ARSEF 2679)</name>
    <name type="common">Isaria fumosorosea</name>
    <dbReference type="NCBI Taxonomy" id="1081104"/>
    <lineage>
        <taxon>Eukaryota</taxon>
        <taxon>Fungi</taxon>
        <taxon>Dikarya</taxon>
        <taxon>Ascomycota</taxon>
        <taxon>Pezizomycotina</taxon>
        <taxon>Sordariomycetes</taxon>
        <taxon>Hypocreomycetidae</taxon>
        <taxon>Hypocreales</taxon>
        <taxon>Cordycipitaceae</taxon>
        <taxon>Cordyceps</taxon>
    </lineage>
</organism>
<comment type="caution">
    <text evidence="1">The sequence shown here is derived from an EMBL/GenBank/DDBJ whole genome shotgun (WGS) entry which is preliminary data.</text>
</comment>
<dbReference type="EMBL" id="AZHB01000012">
    <property type="protein sequence ID" value="OAA62201.1"/>
    <property type="molecule type" value="Genomic_DNA"/>
</dbReference>
<dbReference type="RefSeq" id="XP_018703951.1">
    <property type="nucleotide sequence ID" value="XM_018848815.1"/>
</dbReference>
<gene>
    <name evidence="1" type="ORF">ISF_05210</name>
</gene>
<name>A0A167V3Z9_CORFA</name>
<evidence type="ECO:0000313" key="1">
    <source>
        <dbReference type="EMBL" id="OAA62201.1"/>
    </source>
</evidence>
<reference evidence="1 2" key="1">
    <citation type="journal article" date="2016" name="Genome Biol. Evol.">
        <title>Divergent and convergent evolution of fungal pathogenicity.</title>
        <authorList>
            <person name="Shang Y."/>
            <person name="Xiao G."/>
            <person name="Zheng P."/>
            <person name="Cen K."/>
            <person name="Zhan S."/>
            <person name="Wang C."/>
        </authorList>
    </citation>
    <scope>NUCLEOTIDE SEQUENCE [LARGE SCALE GENOMIC DNA]</scope>
    <source>
        <strain evidence="1 2">ARSEF 2679</strain>
    </source>
</reference>
<evidence type="ECO:0000313" key="2">
    <source>
        <dbReference type="Proteomes" id="UP000076744"/>
    </source>
</evidence>
<dbReference type="Proteomes" id="UP000076744">
    <property type="component" value="Unassembled WGS sequence"/>
</dbReference>
<protein>
    <submittedName>
        <fullName evidence="1">Uncharacterized protein</fullName>
    </submittedName>
</protein>